<dbReference type="Gene3D" id="3.40.50.1000">
    <property type="entry name" value="HAD superfamily/HAD-like"/>
    <property type="match status" value="1"/>
</dbReference>
<dbReference type="InterPro" id="IPR023214">
    <property type="entry name" value="HAD_sf"/>
</dbReference>
<accession>A0A927BDS0</accession>
<sequence>MVRRRIAFDLDNTLIRCGYDFPHEAPYRAFWARLLGGEQLREGIRELARHCRHHGWEVWVYTTSYRSAWHIRKLFWLYGISLDGIVNQQRHNREVQTRCTKHPPSFGIDLLIDDSEGVRIEAERHGFRMLVVAPDDENWTQKVKAAMK</sequence>
<evidence type="ECO:0000313" key="1">
    <source>
        <dbReference type="EMBL" id="MBD2768239.1"/>
    </source>
</evidence>
<dbReference type="Proteomes" id="UP000612233">
    <property type="component" value="Unassembled WGS sequence"/>
</dbReference>
<dbReference type="InterPro" id="IPR036412">
    <property type="entry name" value="HAD-like_sf"/>
</dbReference>
<dbReference type="EMBL" id="JACXAD010000009">
    <property type="protein sequence ID" value="MBD2768239.1"/>
    <property type="molecule type" value="Genomic_DNA"/>
</dbReference>
<proteinExistence type="predicted"/>
<gene>
    <name evidence="1" type="ORF">IC235_10080</name>
</gene>
<protein>
    <submittedName>
        <fullName evidence="1">Uncharacterized protein</fullName>
    </submittedName>
</protein>
<comment type="caution">
    <text evidence="1">The sequence shown here is derived from an EMBL/GenBank/DDBJ whole genome shotgun (WGS) entry which is preliminary data.</text>
</comment>
<reference evidence="1" key="1">
    <citation type="submission" date="2020-09" db="EMBL/GenBank/DDBJ databases">
        <authorList>
            <person name="Kim M.K."/>
        </authorList>
    </citation>
    <scope>NUCLEOTIDE SEQUENCE</scope>
    <source>
        <strain evidence="1">BT664</strain>
    </source>
</reference>
<organism evidence="1 2">
    <name type="scientific">Hymenobacter montanus</name>
    <dbReference type="NCBI Taxonomy" id="2771359"/>
    <lineage>
        <taxon>Bacteria</taxon>
        <taxon>Pseudomonadati</taxon>
        <taxon>Bacteroidota</taxon>
        <taxon>Cytophagia</taxon>
        <taxon>Cytophagales</taxon>
        <taxon>Hymenobacteraceae</taxon>
        <taxon>Hymenobacter</taxon>
    </lineage>
</organism>
<name>A0A927BDS0_9BACT</name>
<dbReference type="RefSeq" id="WP_191005051.1">
    <property type="nucleotide sequence ID" value="NZ_JACXAD010000009.1"/>
</dbReference>
<keyword evidence="2" id="KW-1185">Reference proteome</keyword>
<evidence type="ECO:0000313" key="2">
    <source>
        <dbReference type="Proteomes" id="UP000612233"/>
    </source>
</evidence>
<dbReference type="SUPFAM" id="SSF56784">
    <property type="entry name" value="HAD-like"/>
    <property type="match status" value="1"/>
</dbReference>
<dbReference type="AlphaFoldDB" id="A0A927BDS0"/>